<keyword evidence="3" id="KW-1185">Reference proteome</keyword>
<dbReference type="EMBL" id="JBBMFA010000116">
    <property type="protein sequence ID" value="MEQ2521803.1"/>
    <property type="molecule type" value="Genomic_DNA"/>
</dbReference>
<reference evidence="2 3" key="1">
    <citation type="submission" date="2024-03" db="EMBL/GenBank/DDBJ databases">
        <title>Human intestinal bacterial collection.</title>
        <authorList>
            <person name="Pauvert C."/>
            <person name="Hitch T.C.A."/>
            <person name="Clavel T."/>
        </authorList>
    </citation>
    <scope>NUCLEOTIDE SEQUENCE [LARGE SCALE GENOMIC DNA]</scope>
    <source>
        <strain evidence="2 3">CLA-JM-H11</strain>
    </source>
</reference>
<accession>A0ABV1GJV1</accession>
<sequence length="84" mass="9532">MWCLFPRCAASWGCETMAPSAEPFVHWKRPAYRWFLLMGALIQLLCLWMNLRARETISRAGVLTLLCLAAGVDSFCKRNAHSVS</sequence>
<evidence type="ECO:0000313" key="3">
    <source>
        <dbReference type="Proteomes" id="UP001477672"/>
    </source>
</evidence>
<gene>
    <name evidence="2" type="ORF">WMO24_15405</name>
</gene>
<feature type="transmembrane region" description="Helical" evidence="1">
    <location>
        <begin position="31"/>
        <end position="51"/>
    </location>
</feature>
<proteinExistence type="predicted"/>
<organism evidence="2 3">
    <name type="scientific">Ruthenibacterium intestinale</name>
    <dbReference type="NCBI Taxonomy" id="3133163"/>
    <lineage>
        <taxon>Bacteria</taxon>
        <taxon>Bacillati</taxon>
        <taxon>Bacillota</taxon>
        <taxon>Clostridia</taxon>
        <taxon>Eubacteriales</taxon>
        <taxon>Oscillospiraceae</taxon>
        <taxon>Ruthenibacterium</taxon>
    </lineage>
</organism>
<evidence type="ECO:0000256" key="1">
    <source>
        <dbReference type="SAM" id="Phobius"/>
    </source>
</evidence>
<keyword evidence="1" id="KW-0812">Transmembrane</keyword>
<keyword evidence="1" id="KW-1133">Transmembrane helix</keyword>
<evidence type="ECO:0000313" key="2">
    <source>
        <dbReference type="EMBL" id="MEQ2521803.1"/>
    </source>
</evidence>
<dbReference type="Proteomes" id="UP001477672">
    <property type="component" value="Unassembled WGS sequence"/>
</dbReference>
<protein>
    <submittedName>
        <fullName evidence="2">Uncharacterized protein</fullName>
    </submittedName>
</protein>
<name>A0ABV1GJV1_9FIRM</name>
<comment type="caution">
    <text evidence="2">The sequence shown here is derived from an EMBL/GenBank/DDBJ whole genome shotgun (WGS) entry which is preliminary data.</text>
</comment>
<keyword evidence="1" id="KW-0472">Membrane</keyword>